<gene>
    <name evidence="1" type="ORF">EV102420_14_01440</name>
</gene>
<accession>A0A090V2G3</accession>
<reference evidence="1 2" key="1">
    <citation type="submission" date="2014-09" db="EMBL/GenBank/DDBJ databases">
        <title>Whole genome shotgun sequence of Escherichia vulneris NBRC 102420.</title>
        <authorList>
            <person name="Yoshida Y."/>
            <person name="Hosoyama A."/>
            <person name="Tsuchikane K."/>
            <person name="Ohji S."/>
            <person name="Ichikawa N."/>
            <person name="Kimura A."/>
            <person name="Yamazoe A."/>
            <person name="Ezaki T."/>
            <person name="Fujita N."/>
        </authorList>
    </citation>
    <scope>NUCLEOTIDE SEQUENCE [LARGE SCALE GENOMIC DNA]</scope>
    <source>
        <strain evidence="1 2">NBRC 102420</strain>
    </source>
</reference>
<evidence type="ECO:0000313" key="2">
    <source>
        <dbReference type="Proteomes" id="UP000029462"/>
    </source>
</evidence>
<proteinExistence type="predicted"/>
<dbReference type="Proteomes" id="UP000029462">
    <property type="component" value="Unassembled WGS sequence"/>
</dbReference>
<dbReference type="OrthoDB" id="262743at2"/>
<name>A0A090V2G3_PSEVU</name>
<dbReference type="EMBL" id="BBMZ01000014">
    <property type="protein sequence ID" value="GAL59085.1"/>
    <property type="molecule type" value="Genomic_DNA"/>
</dbReference>
<protein>
    <submittedName>
        <fullName evidence="1">Uncharacterized protein</fullName>
    </submittedName>
</protein>
<dbReference type="RefSeq" id="WP_042392582.1">
    <property type="nucleotide sequence ID" value="NZ_BBMZ01000014.1"/>
</dbReference>
<evidence type="ECO:0000313" key="1">
    <source>
        <dbReference type="EMBL" id="GAL59085.1"/>
    </source>
</evidence>
<organism evidence="1 2">
    <name type="scientific">Pseudescherichia vulneris NBRC 102420</name>
    <dbReference type="NCBI Taxonomy" id="1115515"/>
    <lineage>
        <taxon>Bacteria</taxon>
        <taxon>Pseudomonadati</taxon>
        <taxon>Pseudomonadota</taxon>
        <taxon>Gammaproteobacteria</taxon>
        <taxon>Enterobacterales</taxon>
        <taxon>Enterobacteriaceae</taxon>
        <taxon>Pseudescherichia</taxon>
    </lineage>
</organism>
<sequence length="175" mass="18953">MKIVCLGWGSLVWKSGALPVAGEWHADGPELPIEFSRVSDGGELATAICINATPVPVLWATLATHSLSEACQALREREGIPEERVDGVGSLTLSSQTTGLLADWARARGIDAIIWTALPARIDNIEGKVPTPEAAIAYLRGLTGEEGEHAKNYIQQVPEQIDTRYRQQIRTALGW</sequence>
<dbReference type="eggNOG" id="ENOG503118T">
    <property type="taxonomic scope" value="Bacteria"/>
</dbReference>
<comment type="caution">
    <text evidence="1">The sequence shown here is derived from an EMBL/GenBank/DDBJ whole genome shotgun (WGS) entry which is preliminary data.</text>
</comment>
<dbReference type="AlphaFoldDB" id="A0A090V2G3"/>
<keyword evidence="2" id="KW-1185">Reference proteome</keyword>